<dbReference type="SMART" id="SM00369">
    <property type="entry name" value="LRR_TYP"/>
    <property type="match status" value="6"/>
</dbReference>
<dbReference type="PANTHER" id="PTHR46652:SF3">
    <property type="entry name" value="LEUCINE-RICH REPEAT-CONTAINING PROTEIN 9"/>
    <property type="match status" value="1"/>
</dbReference>
<dbReference type="Pfam" id="PF13855">
    <property type="entry name" value="LRR_8"/>
    <property type="match status" value="1"/>
</dbReference>
<reference evidence="4" key="1">
    <citation type="submission" date="2022-01" db="EMBL/GenBank/DDBJ databases">
        <authorList>
            <person name="Braso-Vives M."/>
        </authorList>
    </citation>
    <scope>NUCLEOTIDE SEQUENCE</scope>
</reference>
<dbReference type="InterPro" id="IPR032675">
    <property type="entry name" value="LRR_dom_sf"/>
</dbReference>
<accession>A0A8K0AE77</accession>
<dbReference type="Pfam" id="PF12799">
    <property type="entry name" value="LRR_4"/>
    <property type="match status" value="1"/>
</dbReference>
<dbReference type="PANTHER" id="PTHR46652">
    <property type="entry name" value="LEUCINE-RICH REPEAT AND IQ DOMAIN-CONTAINING PROTEIN 1-RELATED"/>
    <property type="match status" value="1"/>
</dbReference>
<evidence type="ECO:0000313" key="5">
    <source>
        <dbReference type="Proteomes" id="UP000838412"/>
    </source>
</evidence>
<feature type="region of interest" description="Disordered" evidence="3">
    <location>
        <begin position="1"/>
        <end position="27"/>
    </location>
</feature>
<keyword evidence="1" id="KW-0433">Leucine-rich repeat</keyword>
<dbReference type="AlphaFoldDB" id="A0A8K0AE77"/>
<evidence type="ECO:0000313" key="4">
    <source>
        <dbReference type="EMBL" id="CAH1273710.1"/>
    </source>
</evidence>
<keyword evidence="2" id="KW-0677">Repeat</keyword>
<evidence type="ECO:0000256" key="3">
    <source>
        <dbReference type="SAM" id="MobiDB-lite"/>
    </source>
</evidence>
<dbReference type="PROSITE" id="PS51450">
    <property type="entry name" value="LRR"/>
    <property type="match status" value="6"/>
</dbReference>
<evidence type="ECO:0000256" key="2">
    <source>
        <dbReference type="ARBA" id="ARBA00022737"/>
    </source>
</evidence>
<dbReference type="InterPro" id="IPR003591">
    <property type="entry name" value="Leu-rich_rpt_typical-subtyp"/>
</dbReference>
<dbReference type="SMART" id="SM00365">
    <property type="entry name" value="LRR_SD22"/>
    <property type="match status" value="7"/>
</dbReference>
<name>A0A8K0AE77_BRALA</name>
<dbReference type="InterPro" id="IPR025875">
    <property type="entry name" value="Leu-rich_rpt_4"/>
</dbReference>
<organism evidence="4 5">
    <name type="scientific">Branchiostoma lanceolatum</name>
    <name type="common">Common lancelet</name>
    <name type="synonym">Amphioxus lanceolatum</name>
    <dbReference type="NCBI Taxonomy" id="7740"/>
    <lineage>
        <taxon>Eukaryota</taxon>
        <taxon>Metazoa</taxon>
        <taxon>Chordata</taxon>
        <taxon>Cephalochordata</taxon>
        <taxon>Leptocardii</taxon>
        <taxon>Amphioxiformes</taxon>
        <taxon>Branchiostomatidae</taxon>
        <taxon>Branchiostoma</taxon>
    </lineage>
</organism>
<feature type="region of interest" description="Disordered" evidence="3">
    <location>
        <begin position="442"/>
        <end position="480"/>
    </location>
</feature>
<gene>
    <name evidence="4" type="primary">PPP1R7</name>
    <name evidence="4" type="ORF">BLAG_LOCUS24967</name>
</gene>
<proteinExistence type="predicted"/>
<dbReference type="SMART" id="SM00364">
    <property type="entry name" value="LRR_BAC"/>
    <property type="match status" value="5"/>
</dbReference>
<protein>
    <submittedName>
        <fullName evidence="4">PPP1R7 protein</fullName>
    </submittedName>
</protein>
<keyword evidence="5" id="KW-1185">Reference proteome</keyword>
<dbReference type="SUPFAM" id="SSF52058">
    <property type="entry name" value="L domain-like"/>
    <property type="match status" value="1"/>
</dbReference>
<sequence>MAKPQIKQGARSADRLRSRMKMPPLVQPSRIKAVATTKTSSKPVFLTENGVGSTAGEEGPGEQTIRMIDVQTGGGGQAQSSQDKISPADILQKSGEKDYGKVYEVDLHAEDITRIHNLEKFTRMRILDLSCNHLTTIENLEQNKDLRELKLYGNKITEVKNLDRLQELASLQLQHNRIRRLGKGLSCLRKLKILRIDSNDISQLEGKELTANSQLTHLDISCNKLQELAAVNCLPHLEELNASNNRLAAIRNMRCKKLQDLDLSTNFLTDLSGLKDLNSLTTLNLATNRLSSLTAIGKLRHLQELNVSNNLLKELGSVSEQFPALEVFDVSENAIVSWEQVCLLSKCQQLAELHISGNPFCKERFSYHQELQSRIPSLELLDGLTTKRQTGRVGSAPVMRPMSASTIVSARQVESQLRNVEQQLSTFQSDLVQRFSSLRATMDSLPVEPPPSARSVGDSSESRPSTGASSRPVSRCSSRARLKEAKDFAAKNFQS</sequence>
<dbReference type="InterPro" id="IPR050836">
    <property type="entry name" value="SDS22/Internalin_LRR"/>
</dbReference>
<dbReference type="EMBL" id="OV696694">
    <property type="protein sequence ID" value="CAH1273710.1"/>
    <property type="molecule type" value="Genomic_DNA"/>
</dbReference>
<dbReference type="InterPro" id="IPR001611">
    <property type="entry name" value="Leu-rich_rpt"/>
</dbReference>
<feature type="compositionally biased region" description="Polar residues" evidence="3">
    <location>
        <begin position="457"/>
        <end position="477"/>
    </location>
</feature>
<dbReference type="Gene3D" id="3.80.10.10">
    <property type="entry name" value="Ribonuclease Inhibitor"/>
    <property type="match status" value="2"/>
</dbReference>
<evidence type="ECO:0000256" key="1">
    <source>
        <dbReference type="ARBA" id="ARBA00022614"/>
    </source>
</evidence>
<dbReference type="Proteomes" id="UP000838412">
    <property type="component" value="Chromosome 9"/>
</dbReference>
<dbReference type="OrthoDB" id="1574204at2759"/>